<proteinExistence type="predicted"/>
<dbReference type="Proteomes" id="UP000507470">
    <property type="component" value="Unassembled WGS sequence"/>
</dbReference>
<gene>
    <name evidence="1" type="ORF">MCOR_30913</name>
</gene>
<accession>A0A6J8CNB2</accession>
<dbReference type="AlphaFoldDB" id="A0A6J8CNB2"/>
<name>A0A6J8CNB2_MYTCO</name>
<sequence>MPHKFTEPEKEKSIAAISSQYQQSDFMKNNHCRSNFKAPKKYHNHKNICAKIFHEVSQQTDESSTEHLRISPDVQKDVRVTASRNNKCCVIDKDEHTAPQKSHNQDKMCAKIFHEVAQQTVENRPEENIQRSPEIQENAYVTENGHRSLPLQIIESYGNVNEAEIHEAIDNAGNGSIINANTEIEYFREQNEGDNQCQTDSEMNQVETIDGEMKEDVVNVLIEVENTRPIDQKISNERLSSQKGINPDTISELELSITSEPSSKRKDCQYITQQAKFQRLDRERDINHDENCQFNYKDELLKVGNIVAEAIHQERL</sequence>
<keyword evidence="2" id="KW-1185">Reference proteome</keyword>
<reference evidence="1 2" key="1">
    <citation type="submission" date="2020-06" db="EMBL/GenBank/DDBJ databases">
        <authorList>
            <person name="Li R."/>
            <person name="Bekaert M."/>
        </authorList>
    </citation>
    <scope>NUCLEOTIDE SEQUENCE [LARGE SCALE GENOMIC DNA]</scope>
    <source>
        <strain evidence="2">wild</strain>
    </source>
</reference>
<evidence type="ECO:0000313" key="1">
    <source>
        <dbReference type="EMBL" id="CAC5396340.1"/>
    </source>
</evidence>
<protein>
    <submittedName>
        <fullName evidence="1">Uncharacterized protein</fullName>
    </submittedName>
</protein>
<organism evidence="1 2">
    <name type="scientific">Mytilus coruscus</name>
    <name type="common">Sea mussel</name>
    <dbReference type="NCBI Taxonomy" id="42192"/>
    <lineage>
        <taxon>Eukaryota</taxon>
        <taxon>Metazoa</taxon>
        <taxon>Spiralia</taxon>
        <taxon>Lophotrochozoa</taxon>
        <taxon>Mollusca</taxon>
        <taxon>Bivalvia</taxon>
        <taxon>Autobranchia</taxon>
        <taxon>Pteriomorphia</taxon>
        <taxon>Mytilida</taxon>
        <taxon>Mytiloidea</taxon>
        <taxon>Mytilidae</taxon>
        <taxon>Mytilinae</taxon>
        <taxon>Mytilus</taxon>
    </lineage>
</organism>
<evidence type="ECO:0000313" key="2">
    <source>
        <dbReference type="Proteomes" id="UP000507470"/>
    </source>
</evidence>
<dbReference type="EMBL" id="CACVKT020005609">
    <property type="protein sequence ID" value="CAC5396340.1"/>
    <property type="molecule type" value="Genomic_DNA"/>
</dbReference>